<dbReference type="Gene3D" id="3.30.70.1230">
    <property type="entry name" value="Nucleotide cyclase"/>
    <property type="match status" value="1"/>
</dbReference>
<comment type="subcellular location">
    <subcellularLocation>
        <location evidence="2">Membrane</location>
        <topology evidence="2">Single-pass type I membrane protein</topology>
    </subcellularLocation>
</comment>
<evidence type="ECO:0000256" key="9">
    <source>
        <dbReference type="ARBA" id="ARBA00023136"/>
    </source>
</evidence>
<proteinExistence type="inferred from homology"/>
<dbReference type="InterPro" id="IPR001245">
    <property type="entry name" value="Ser-Thr/Tyr_kinase_cat_dom"/>
</dbReference>
<dbReference type="GO" id="GO:0001653">
    <property type="term" value="F:peptide receptor activity"/>
    <property type="evidence" value="ECO:0007669"/>
    <property type="project" value="TreeGrafter"/>
</dbReference>
<dbReference type="SUPFAM" id="SSF53822">
    <property type="entry name" value="Periplasmic binding protein-like I"/>
    <property type="match status" value="1"/>
</dbReference>
<dbReference type="PROSITE" id="PS50125">
    <property type="entry name" value="GUANYLATE_CYCLASE_2"/>
    <property type="match status" value="1"/>
</dbReference>
<dbReference type="InterPro" id="IPR029787">
    <property type="entry name" value="Nucleotide_cyclase"/>
</dbReference>
<keyword evidence="4" id="KW-0812">Transmembrane</keyword>
<evidence type="ECO:0000256" key="6">
    <source>
        <dbReference type="ARBA" id="ARBA00022741"/>
    </source>
</evidence>
<dbReference type="Gene3D" id="1.10.510.10">
    <property type="entry name" value="Transferase(Phosphotransferase) domain 1"/>
    <property type="match status" value="1"/>
</dbReference>
<dbReference type="CDD" id="cd07302">
    <property type="entry name" value="CHD"/>
    <property type="match status" value="1"/>
</dbReference>
<evidence type="ECO:0000256" key="13">
    <source>
        <dbReference type="ARBA" id="ARBA00023293"/>
    </source>
</evidence>
<keyword evidence="12 14" id="KW-0456">Lyase</keyword>
<evidence type="ECO:0000313" key="21">
    <source>
        <dbReference type="Proteomes" id="UP001497382"/>
    </source>
</evidence>
<keyword evidence="10" id="KW-0675">Receptor</keyword>
<feature type="region of interest" description="Disordered" evidence="16">
    <location>
        <begin position="1116"/>
        <end position="1261"/>
    </location>
</feature>
<evidence type="ECO:0000256" key="10">
    <source>
        <dbReference type="ARBA" id="ARBA00023170"/>
    </source>
</evidence>
<evidence type="ECO:0000256" key="3">
    <source>
        <dbReference type="ARBA" id="ARBA00012202"/>
    </source>
</evidence>
<dbReference type="SMART" id="SM00044">
    <property type="entry name" value="CYCc"/>
    <property type="match status" value="1"/>
</dbReference>
<evidence type="ECO:0000256" key="15">
    <source>
        <dbReference type="RuleBase" id="RU003431"/>
    </source>
</evidence>
<dbReference type="PANTHER" id="PTHR11920">
    <property type="entry name" value="GUANYLYL CYCLASE"/>
    <property type="match status" value="1"/>
</dbReference>
<dbReference type="FunFam" id="3.30.70.1230:FF:000004">
    <property type="entry name" value="Guanylate cyclase"/>
    <property type="match status" value="1"/>
</dbReference>
<dbReference type="FunFam" id="1.10.510.10:FF:000420">
    <property type="entry name" value="Guanylate cyclase"/>
    <property type="match status" value="1"/>
</dbReference>
<dbReference type="InterPro" id="IPR018297">
    <property type="entry name" value="A/G_cyclase_CS"/>
</dbReference>
<evidence type="ECO:0000256" key="1">
    <source>
        <dbReference type="ARBA" id="ARBA00001436"/>
    </source>
</evidence>
<dbReference type="SUPFAM" id="SSF56112">
    <property type="entry name" value="Protein kinase-like (PK-like)"/>
    <property type="match status" value="1"/>
</dbReference>
<dbReference type="EMBL" id="CAXIEN010000001">
    <property type="protein sequence ID" value="CAL1260788.1"/>
    <property type="molecule type" value="Genomic_DNA"/>
</dbReference>
<feature type="compositionally biased region" description="Basic and acidic residues" evidence="16">
    <location>
        <begin position="1208"/>
        <end position="1219"/>
    </location>
</feature>
<organism evidence="20 21">
    <name type="scientific">Larinioides sclopetarius</name>
    <dbReference type="NCBI Taxonomy" id="280406"/>
    <lineage>
        <taxon>Eukaryota</taxon>
        <taxon>Metazoa</taxon>
        <taxon>Ecdysozoa</taxon>
        <taxon>Arthropoda</taxon>
        <taxon>Chelicerata</taxon>
        <taxon>Arachnida</taxon>
        <taxon>Araneae</taxon>
        <taxon>Araneomorphae</taxon>
        <taxon>Entelegynae</taxon>
        <taxon>Araneoidea</taxon>
        <taxon>Araneidae</taxon>
        <taxon>Larinioides</taxon>
    </lineage>
</organism>
<dbReference type="InterPro" id="IPR050401">
    <property type="entry name" value="Cyclic_nucleotide_synthase"/>
</dbReference>
<dbReference type="SMART" id="SM00220">
    <property type="entry name" value="S_TKc"/>
    <property type="match status" value="1"/>
</dbReference>
<evidence type="ECO:0000256" key="17">
    <source>
        <dbReference type="SAM" id="SignalP"/>
    </source>
</evidence>
<feature type="signal peptide" evidence="17">
    <location>
        <begin position="1"/>
        <end position="24"/>
    </location>
</feature>
<comment type="caution">
    <text evidence="20">The sequence shown here is derived from an EMBL/GenBank/DDBJ whole genome shotgun (WGS) entry which is preliminary data.</text>
</comment>
<evidence type="ECO:0000256" key="16">
    <source>
        <dbReference type="SAM" id="MobiDB-lite"/>
    </source>
</evidence>
<feature type="domain" description="Protein kinase" evidence="18">
    <location>
        <begin position="574"/>
        <end position="864"/>
    </location>
</feature>
<evidence type="ECO:0000313" key="20">
    <source>
        <dbReference type="EMBL" id="CAL1260788.1"/>
    </source>
</evidence>
<evidence type="ECO:0000256" key="7">
    <source>
        <dbReference type="ARBA" id="ARBA00022989"/>
    </source>
</evidence>
<evidence type="ECO:0000256" key="4">
    <source>
        <dbReference type="ARBA" id="ARBA00022692"/>
    </source>
</evidence>
<dbReference type="EC" id="4.6.1.2" evidence="3 15"/>
<dbReference type="Pfam" id="PF00211">
    <property type="entry name" value="Guanylate_cyc"/>
    <property type="match status" value="1"/>
</dbReference>
<dbReference type="InterPro" id="IPR001828">
    <property type="entry name" value="ANF_lig-bd_rcpt"/>
</dbReference>
<comment type="catalytic activity">
    <reaction evidence="1 15">
        <text>GTP = 3',5'-cyclic GMP + diphosphate</text>
        <dbReference type="Rhea" id="RHEA:13665"/>
        <dbReference type="ChEBI" id="CHEBI:33019"/>
        <dbReference type="ChEBI" id="CHEBI:37565"/>
        <dbReference type="ChEBI" id="CHEBI:57746"/>
        <dbReference type="EC" id="4.6.1.2"/>
    </reaction>
</comment>
<dbReference type="GO" id="GO:0005525">
    <property type="term" value="F:GTP binding"/>
    <property type="evidence" value="ECO:0007669"/>
    <property type="project" value="UniProtKB-KW"/>
</dbReference>
<dbReference type="InterPro" id="IPR028082">
    <property type="entry name" value="Peripla_BP_I"/>
</dbReference>
<keyword evidence="7" id="KW-1133">Transmembrane helix</keyword>
<dbReference type="CDD" id="cd14042">
    <property type="entry name" value="PK_GC-A_B"/>
    <property type="match status" value="1"/>
</dbReference>
<keyword evidence="21" id="KW-1185">Reference proteome</keyword>
<dbReference type="InterPro" id="IPR011009">
    <property type="entry name" value="Kinase-like_dom_sf"/>
</dbReference>
<dbReference type="PROSITE" id="PS00452">
    <property type="entry name" value="GUANYLATE_CYCLASE_1"/>
    <property type="match status" value="1"/>
</dbReference>
<dbReference type="Proteomes" id="UP001497382">
    <property type="component" value="Unassembled WGS sequence"/>
</dbReference>
<dbReference type="Pfam" id="PF07714">
    <property type="entry name" value="PK_Tyr_Ser-Thr"/>
    <property type="match status" value="1"/>
</dbReference>
<name>A0AAV1YPP5_9ARAC</name>
<evidence type="ECO:0000256" key="8">
    <source>
        <dbReference type="ARBA" id="ARBA00023134"/>
    </source>
</evidence>
<dbReference type="SUPFAM" id="SSF55073">
    <property type="entry name" value="Nucleotide cyclase"/>
    <property type="match status" value="1"/>
</dbReference>
<evidence type="ECO:0000259" key="19">
    <source>
        <dbReference type="PROSITE" id="PS50125"/>
    </source>
</evidence>
<keyword evidence="5 17" id="KW-0732">Signal</keyword>
<dbReference type="PANTHER" id="PTHR11920:SF474">
    <property type="entry name" value="RECEPTOR-TYPE GUANYLATE CYCLASE GYC76C"/>
    <property type="match status" value="1"/>
</dbReference>
<dbReference type="GO" id="GO:0005524">
    <property type="term" value="F:ATP binding"/>
    <property type="evidence" value="ECO:0007669"/>
    <property type="project" value="InterPro"/>
</dbReference>
<dbReference type="GO" id="GO:0004672">
    <property type="term" value="F:protein kinase activity"/>
    <property type="evidence" value="ECO:0007669"/>
    <property type="project" value="InterPro"/>
</dbReference>
<dbReference type="PROSITE" id="PS50011">
    <property type="entry name" value="PROTEIN_KINASE_DOM"/>
    <property type="match status" value="1"/>
</dbReference>
<keyword evidence="11" id="KW-0325">Glycoprotein</keyword>
<dbReference type="InterPro" id="IPR001054">
    <property type="entry name" value="A/G_cyclase"/>
</dbReference>
<accession>A0AAV1YPP5</accession>
<evidence type="ECO:0000256" key="5">
    <source>
        <dbReference type="ARBA" id="ARBA00022729"/>
    </source>
</evidence>
<dbReference type="GO" id="GO:0004383">
    <property type="term" value="F:guanylate cyclase activity"/>
    <property type="evidence" value="ECO:0007669"/>
    <property type="project" value="UniProtKB-EC"/>
</dbReference>
<dbReference type="GO" id="GO:0007168">
    <property type="term" value="P:receptor guanylyl cyclase signaling pathway"/>
    <property type="evidence" value="ECO:0007669"/>
    <property type="project" value="TreeGrafter"/>
</dbReference>
<dbReference type="GO" id="GO:0005886">
    <property type="term" value="C:plasma membrane"/>
    <property type="evidence" value="ECO:0007669"/>
    <property type="project" value="TreeGrafter"/>
</dbReference>
<sequence>MSKPLVHPLFTFLLCSVCALSVMAANNLTVGYLANIYGYHGKNRQGHIISGAMTYAVQQVNDQHVLPENYTLEFIFEDTKGETLQGTNAVINMWRKGVIAFFGPENSCEVEATVSASLNLPMISYKCADAADKDDIANKDYRDHFARTYPPNTKVTSSVFELLRYYKWYKFSVIYDNSELYDAVYRSLERGIREPFVITNRASFENTRICCYHKIQQNCCFDTFNRIVQNTSINTRIYVFLGDKTDLGKFLTALQVRGLLATGNYMVIYIDIESYTEEMAHKYFRLHEIGNDETVMMAAQSLLVLVSTPPRGDKYQEFQDKVREYNAEEPFKFKASEIFERYVAHITPFASYLYDAVTLYADALAKALRNNTDPRNGKEIMRIFRERTQYTSVTGAIMRIDKDGGAEGNYTVLAWQPTPENLKLKMPSGQPMPRYCMLPVGRFYAIDNRELMATKRTLCSRENHMKPLSTDIYAERVQASDVSRRYREGCQSQGVDRSRFKLDKDILWVNQDKPPADEPPCGFDGTGCSASPDRLREYVLAGLSSVLVILTFVIFMVYKNWKYEQEIDGLLWRLELDDIQGCGQEGTCLVHSASKMSLVSHVSIESKMMEQIFTRTAVYKGAIVAFKQLRFSKKIVDISRKTKKEMKIMREMHHDNINQFIGACVDPNCVHVVTEYCSKGSLQDILENDDMKLDNMFIASLVFDLIKGMIFLHESDLKFHGNLKSSNCVVSSRWVLQVTDFGLHELRAAAETGSVAEHQYYRNLLWKAPELLRFPAVNPYGTQKGDVYAFGIILHEIIARQGPFGSTDLTPREIIQRVKQVDKEPFRPPLHDVQCQDYIVNAMTDAWHERPENRPDFHHLRERLRKMREGMKSNIMDNMMAMMEKYAYNLEELVDERTVALVEEKKKTEALLHRMLPKSVANQLMRGEPVIPESFDAVTIYFSDIVGFTEMSASSTPMEVVTFLNDLYTVFDDIISHYDVYKVETIGDAYMVVSGLPIRNDDNHAGEIAFMALELLESIKTFKVRHRPNQKLKLRIGVHTGPVCAGVVGLTMPRYCLFGDTVNTASRMESNGEALKIHISPQCKEYLDKLGGYYTADRGLVKMKGKGEVHTYWLLGHNKGPKKRTNSASDSVPAQPLFNVQREENVRRRSPKLNDLGRRGSLAGRRNSSFVNCSEDPPPSPGGVPVFLRLSSDSPKSPKRFSSFGKGDPNKLLKVRDPDSNSWYGNASASSCGELYNMDKSEPDTPRKPKLESIGSEDCDHCSPDQICHCRSESNNRNGLINIDESLRPLLSTKDIRVDLIMPKDNEKSSSNFLKPPVLKLPSKKWRSCDEIILPKGSRSSLKDFFTGLLGNKGHEDSKRANNISMSRMPPTCVKEESLV</sequence>
<feature type="chain" id="PRO_5043987787" description="Guanylate cyclase" evidence="17">
    <location>
        <begin position="25"/>
        <end position="1380"/>
    </location>
</feature>
<dbReference type="GO" id="GO:0035556">
    <property type="term" value="P:intracellular signal transduction"/>
    <property type="evidence" value="ECO:0007669"/>
    <property type="project" value="InterPro"/>
</dbReference>
<evidence type="ECO:0000256" key="2">
    <source>
        <dbReference type="ARBA" id="ARBA00004479"/>
    </source>
</evidence>
<keyword evidence="13 15" id="KW-0141">cGMP biosynthesis</keyword>
<reference evidence="20 21" key="1">
    <citation type="submission" date="2024-04" db="EMBL/GenBank/DDBJ databases">
        <authorList>
            <person name="Rising A."/>
            <person name="Reimegard J."/>
            <person name="Sonavane S."/>
            <person name="Akerstrom W."/>
            <person name="Nylinder S."/>
            <person name="Hedman E."/>
            <person name="Kallberg Y."/>
        </authorList>
    </citation>
    <scope>NUCLEOTIDE SEQUENCE [LARGE SCALE GENOMIC DNA]</scope>
</reference>
<protein>
    <recommendedName>
        <fullName evidence="3 15">Guanylate cyclase</fullName>
        <ecNumber evidence="3 15">4.6.1.2</ecNumber>
    </recommendedName>
</protein>
<keyword evidence="8" id="KW-0342">GTP-binding</keyword>
<evidence type="ECO:0000259" key="18">
    <source>
        <dbReference type="PROSITE" id="PS50011"/>
    </source>
</evidence>
<dbReference type="GO" id="GO:0004016">
    <property type="term" value="F:adenylate cyclase activity"/>
    <property type="evidence" value="ECO:0007669"/>
    <property type="project" value="TreeGrafter"/>
</dbReference>
<feature type="compositionally biased region" description="Polar residues" evidence="16">
    <location>
        <begin position="1220"/>
        <end position="1231"/>
    </location>
</feature>
<comment type="similarity">
    <text evidence="14">Belongs to the adenylyl cyclase class-4/guanylyl cyclase family.</text>
</comment>
<dbReference type="InterPro" id="IPR000719">
    <property type="entry name" value="Prot_kinase_dom"/>
</dbReference>
<dbReference type="Pfam" id="PF01094">
    <property type="entry name" value="ANF_receptor"/>
    <property type="match status" value="1"/>
</dbReference>
<evidence type="ECO:0000256" key="12">
    <source>
        <dbReference type="ARBA" id="ARBA00023239"/>
    </source>
</evidence>
<feature type="domain" description="Guanylate cyclase" evidence="19">
    <location>
        <begin position="939"/>
        <end position="1069"/>
    </location>
</feature>
<keyword evidence="6" id="KW-0547">Nucleotide-binding</keyword>
<gene>
    <name evidence="20" type="ORF">LARSCL_LOCUS39</name>
</gene>
<keyword evidence="9" id="KW-0472">Membrane</keyword>
<dbReference type="Gene3D" id="3.40.50.2300">
    <property type="match status" value="2"/>
</dbReference>
<evidence type="ECO:0000256" key="11">
    <source>
        <dbReference type="ARBA" id="ARBA00023180"/>
    </source>
</evidence>
<feature type="compositionally biased region" description="Basic and acidic residues" evidence="16">
    <location>
        <begin position="1237"/>
        <end position="1251"/>
    </location>
</feature>
<evidence type="ECO:0000256" key="14">
    <source>
        <dbReference type="RuleBase" id="RU000405"/>
    </source>
</evidence>